<dbReference type="EMBL" id="CAJPWZ010001716">
    <property type="protein sequence ID" value="CAG2222008.1"/>
    <property type="molecule type" value="Genomic_DNA"/>
</dbReference>
<dbReference type="OrthoDB" id="10449378at2759"/>
<proteinExistence type="predicted"/>
<gene>
    <name evidence="1" type="ORF">MEDL_35376</name>
</gene>
<protein>
    <recommendedName>
        <fullName evidence="3">Reverse transcriptase domain-containing protein</fullName>
    </recommendedName>
</protein>
<reference evidence="1" key="1">
    <citation type="submission" date="2021-03" db="EMBL/GenBank/DDBJ databases">
        <authorList>
            <person name="Bekaert M."/>
        </authorList>
    </citation>
    <scope>NUCLEOTIDE SEQUENCE</scope>
</reference>
<comment type="caution">
    <text evidence="1">The sequence shown here is derived from an EMBL/GenBank/DDBJ whole genome shotgun (WGS) entry which is preliminary data.</text>
</comment>
<dbReference type="Proteomes" id="UP000683360">
    <property type="component" value="Unassembled WGS sequence"/>
</dbReference>
<organism evidence="1 2">
    <name type="scientific">Mytilus edulis</name>
    <name type="common">Blue mussel</name>
    <dbReference type="NCBI Taxonomy" id="6550"/>
    <lineage>
        <taxon>Eukaryota</taxon>
        <taxon>Metazoa</taxon>
        <taxon>Spiralia</taxon>
        <taxon>Lophotrochozoa</taxon>
        <taxon>Mollusca</taxon>
        <taxon>Bivalvia</taxon>
        <taxon>Autobranchia</taxon>
        <taxon>Pteriomorphia</taxon>
        <taxon>Mytilida</taxon>
        <taxon>Mytiloidea</taxon>
        <taxon>Mytilidae</taxon>
        <taxon>Mytilinae</taxon>
        <taxon>Mytilus</taxon>
    </lineage>
</organism>
<evidence type="ECO:0000313" key="1">
    <source>
        <dbReference type="EMBL" id="CAG2222008.1"/>
    </source>
</evidence>
<dbReference type="PANTHER" id="PTHR47510:SF3">
    <property type="entry name" value="ENDO_EXONUCLEASE_PHOSPHATASE DOMAIN-CONTAINING PROTEIN"/>
    <property type="match status" value="1"/>
</dbReference>
<dbReference type="PANTHER" id="PTHR47510">
    <property type="entry name" value="REVERSE TRANSCRIPTASE DOMAIN-CONTAINING PROTEIN"/>
    <property type="match status" value="1"/>
</dbReference>
<evidence type="ECO:0008006" key="3">
    <source>
        <dbReference type="Google" id="ProtNLM"/>
    </source>
</evidence>
<name>A0A8S3SU07_MYTED</name>
<evidence type="ECO:0000313" key="2">
    <source>
        <dbReference type="Proteomes" id="UP000683360"/>
    </source>
</evidence>
<keyword evidence="2" id="KW-1185">Reference proteome</keyword>
<accession>A0A8S3SU07</accession>
<sequence>MLEGWKTHFENLAKESNPMNFDQDYFELVDAEYHQIIQICLVAYKHEEVNTDELQKALKKLNRNKSADIFGITAECLLFGGEKLDSILLKVINASFQHCHISNNLKIGTLTPSFNNKGDISNSKSYRGITITPSMSKIIETILKVRINPNILEDKNPIRRGFTENTAPLIASLIMQEFKRESKDLNKPTIHGMLDAKSAFDVVRVCTTYKPNQKAISFRYFRTVHFND</sequence>
<dbReference type="AlphaFoldDB" id="A0A8S3SU07"/>